<keyword evidence="5" id="KW-1185">Reference proteome</keyword>
<dbReference type="PROSITE" id="PS00233">
    <property type="entry name" value="CHIT_BIND_RR_1"/>
    <property type="match status" value="1"/>
</dbReference>
<dbReference type="AlphaFoldDB" id="A0A835CR05"/>
<dbReference type="Proteomes" id="UP000639338">
    <property type="component" value="Unassembled WGS sequence"/>
</dbReference>
<gene>
    <name evidence="4" type="ORF">HCN44_008364</name>
</gene>
<dbReference type="InterPro" id="IPR000618">
    <property type="entry name" value="Insect_cuticle"/>
</dbReference>
<reference evidence="4 5" key="1">
    <citation type="submission" date="2020-08" db="EMBL/GenBank/DDBJ databases">
        <title>Aphidius gifuensis genome sequencing and assembly.</title>
        <authorList>
            <person name="Du Z."/>
        </authorList>
    </citation>
    <scope>NUCLEOTIDE SEQUENCE [LARGE SCALE GENOMIC DNA]</scope>
    <source>
        <strain evidence="4">YNYX2018</strain>
        <tissue evidence="4">Adults</tissue>
    </source>
</reference>
<evidence type="ECO:0000256" key="2">
    <source>
        <dbReference type="PROSITE-ProRule" id="PRU00497"/>
    </source>
</evidence>
<evidence type="ECO:0000313" key="4">
    <source>
        <dbReference type="EMBL" id="KAF7989690.1"/>
    </source>
</evidence>
<dbReference type="GO" id="GO:0008010">
    <property type="term" value="F:structural constituent of chitin-based larval cuticle"/>
    <property type="evidence" value="ECO:0007669"/>
    <property type="project" value="TreeGrafter"/>
</dbReference>
<protein>
    <recommendedName>
        <fullName evidence="6">Cuticular protein</fullName>
    </recommendedName>
</protein>
<organism evidence="4 5">
    <name type="scientific">Aphidius gifuensis</name>
    <name type="common">Parasitoid wasp</name>
    <dbReference type="NCBI Taxonomy" id="684658"/>
    <lineage>
        <taxon>Eukaryota</taxon>
        <taxon>Metazoa</taxon>
        <taxon>Ecdysozoa</taxon>
        <taxon>Arthropoda</taxon>
        <taxon>Hexapoda</taxon>
        <taxon>Insecta</taxon>
        <taxon>Pterygota</taxon>
        <taxon>Neoptera</taxon>
        <taxon>Endopterygota</taxon>
        <taxon>Hymenoptera</taxon>
        <taxon>Apocrita</taxon>
        <taxon>Ichneumonoidea</taxon>
        <taxon>Braconidae</taxon>
        <taxon>Aphidiinae</taxon>
        <taxon>Aphidius</taxon>
    </lineage>
</organism>
<dbReference type="InterPro" id="IPR050468">
    <property type="entry name" value="Cuticle_Struct_Prot"/>
</dbReference>
<dbReference type="InterPro" id="IPR031311">
    <property type="entry name" value="CHIT_BIND_RR_consensus"/>
</dbReference>
<feature type="chain" id="PRO_5032477019" description="Cuticular protein" evidence="3">
    <location>
        <begin position="21"/>
        <end position="163"/>
    </location>
</feature>
<keyword evidence="1 2" id="KW-0193">Cuticle</keyword>
<dbReference type="PROSITE" id="PS51155">
    <property type="entry name" value="CHIT_BIND_RR_2"/>
    <property type="match status" value="1"/>
</dbReference>
<dbReference type="PANTHER" id="PTHR10380:SF173">
    <property type="entry name" value="CUTICULAR PROTEIN 47EF, ISOFORM C-RELATED"/>
    <property type="match status" value="1"/>
</dbReference>
<sequence length="163" mass="17980">MLKNAMIGLILSIAICIVQSAKIPVGPHVHHDHVPVGVPTTEPIAILSQNSEVNPDGTFYNVWESQNGIKVQEEGTVKVLEKNTIAQSVTGEISWVDHDGTPFNLKYTADENGYRPEADFLPTSPPIPIGIARGLEWIKTHPYVEKNQQTDEQHVELPIVESN</sequence>
<accession>A0A835CR05</accession>
<evidence type="ECO:0000256" key="3">
    <source>
        <dbReference type="SAM" id="SignalP"/>
    </source>
</evidence>
<evidence type="ECO:0000256" key="1">
    <source>
        <dbReference type="ARBA" id="ARBA00022460"/>
    </source>
</evidence>
<dbReference type="EMBL" id="JACMRX010000005">
    <property type="protein sequence ID" value="KAF7989690.1"/>
    <property type="molecule type" value="Genomic_DNA"/>
</dbReference>
<name>A0A835CR05_APHGI</name>
<feature type="signal peptide" evidence="3">
    <location>
        <begin position="1"/>
        <end position="20"/>
    </location>
</feature>
<dbReference type="PANTHER" id="PTHR10380">
    <property type="entry name" value="CUTICLE PROTEIN"/>
    <property type="match status" value="1"/>
</dbReference>
<comment type="caution">
    <text evidence="4">The sequence shown here is derived from an EMBL/GenBank/DDBJ whole genome shotgun (WGS) entry which is preliminary data.</text>
</comment>
<dbReference type="Pfam" id="PF00379">
    <property type="entry name" value="Chitin_bind_4"/>
    <property type="match status" value="1"/>
</dbReference>
<proteinExistence type="predicted"/>
<evidence type="ECO:0008006" key="6">
    <source>
        <dbReference type="Google" id="ProtNLM"/>
    </source>
</evidence>
<evidence type="ECO:0000313" key="5">
    <source>
        <dbReference type="Proteomes" id="UP000639338"/>
    </source>
</evidence>
<dbReference type="GO" id="GO:0062129">
    <property type="term" value="C:chitin-based extracellular matrix"/>
    <property type="evidence" value="ECO:0007669"/>
    <property type="project" value="TreeGrafter"/>
</dbReference>
<keyword evidence="3" id="KW-0732">Signal</keyword>
<dbReference type="OrthoDB" id="6493579at2759"/>